<proteinExistence type="predicted"/>
<dbReference type="EMBL" id="LBXN01000072">
    <property type="protein sequence ID" value="KKR31385.1"/>
    <property type="molecule type" value="Genomic_DNA"/>
</dbReference>
<evidence type="ECO:0000313" key="1">
    <source>
        <dbReference type="EMBL" id="KKR31385.1"/>
    </source>
</evidence>
<name>A0A0G0S9F8_9BACT</name>
<comment type="caution">
    <text evidence="1">The sequence shown here is derived from an EMBL/GenBank/DDBJ whole genome shotgun (WGS) entry which is preliminary data.</text>
</comment>
<accession>A0A0G0S9F8</accession>
<reference evidence="1 2" key="1">
    <citation type="journal article" date="2015" name="Nature">
        <title>rRNA introns, odd ribosomes, and small enigmatic genomes across a large radiation of phyla.</title>
        <authorList>
            <person name="Brown C.T."/>
            <person name="Hug L.A."/>
            <person name="Thomas B.C."/>
            <person name="Sharon I."/>
            <person name="Castelle C.J."/>
            <person name="Singh A."/>
            <person name="Wilkins M.J."/>
            <person name="Williams K.H."/>
            <person name="Banfield J.F."/>
        </authorList>
    </citation>
    <scope>NUCLEOTIDE SEQUENCE [LARGE SCALE GENOMIC DNA]</scope>
</reference>
<gene>
    <name evidence="1" type="ORF">UT63_C0072G0006</name>
</gene>
<evidence type="ECO:0000313" key="2">
    <source>
        <dbReference type="Proteomes" id="UP000034539"/>
    </source>
</evidence>
<sequence length="123" mass="14749">MGSFIETNDTLQITREQGFPAELDLERHKVTPFKFKDFTGKVFEFKNKPAIRVYQQPPVRVFFVENVNSKWIYWGLCQILEITHDYLNKTTSGKYKITYINTIEEMKQMHNLSDRRPDTKYFE</sequence>
<protein>
    <submittedName>
        <fullName evidence="1">Uncharacterized protein</fullName>
    </submittedName>
</protein>
<organism evidence="1 2">
    <name type="scientific">Candidatus Gottesmanbacteria bacterium GW2011_GWC2_39_8</name>
    <dbReference type="NCBI Taxonomy" id="1618450"/>
    <lineage>
        <taxon>Bacteria</taxon>
        <taxon>Candidatus Gottesmaniibacteriota</taxon>
    </lineage>
</organism>
<dbReference type="AlphaFoldDB" id="A0A0G0S9F8"/>
<dbReference type="Proteomes" id="UP000034539">
    <property type="component" value="Unassembled WGS sequence"/>
</dbReference>